<dbReference type="RefSeq" id="WP_193909229.1">
    <property type="nucleotide sequence ID" value="NZ_PRDL01000001.1"/>
</dbReference>
<dbReference type="GO" id="GO:0003774">
    <property type="term" value="F:cytoskeletal motor activity"/>
    <property type="evidence" value="ECO:0007669"/>
    <property type="project" value="InterPro"/>
</dbReference>
<dbReference type="Proteomes" id="UP000652567">
    <property type="component" value="Unassembled WGS sequence"/>
</dbReference>
<dbReference type="GO" id="GO:0071973">
    <property type="term" value="P:bacterial-type flagellum-dependent cell motility"/>
    <property type="evidence" value="ECO:0007669"/>
    <property type="project" value="InterPro"/>
</dbReference>
<organism evidence="6 7">
    <name type="scientific">Cellvibrio polysaccharolyticus</name>
    <dbReference type="NCBI Taxonomy" id="2082724"/>
    <lineage>
        <taxon>Bacteria</taxon>
        <taxon>Pseudomonadati</taxon>
        <taxon>Pseudomonadota</taxon>
        <taxon>Gammaproteobacteria</taxon>
        <taxon>Cellvibrionales</taxon>
        <taxon>Cellvibrionaceae</taxon>
        <taxon>Cellvibrio</taxon>
    </lineage>
</organism>
<evidence type="ECO:0000313" key="6">
    <source>
        <dbReference type="EMBL" id="MBE8717395.1"/>
    </source>
</evidence>
<dbReference type="GO" id="GO:0009425">
    <property type="term" value="C:bacterial-type flagellum basal body"/>
    <property type="evidence" value="ECO:0007669"/>
    <property type="project" value="UniProtKB-SubCell"/>
</dbReference>
<evidence type="ECO:0000313" key="7">
    <source>
        <dbReference type="Proteomes" id="UP000652567"/>
    </source>
</evidence>
<name>A0A928V555_9GAMM</name>
<evidence type="ECO:0000256" key="3">
    <source>
        <dbReference type="ARBA" id="ARBA00018024"/>
    </source>
</evidence>
<comment type="caution">
    <text evidence="6">The sequence shown here is derived from an EMBL/GenBank/DDBJ whole genome shotgun (WGS) entry which is preliminary data.</text>
</comment>
<dbReference type="PANTHER" id="PTHR34653">
    <property type="match status" value="1"/>
</dbReference>
<dbReference type="Pfam" id="PF02049">
    <property type="entry name" value="FliE"/>
    <property type="match status" value="1"/>
</dbReference>
<keyword evidence="4 5" id="KW-0975">Bacterial flagellum</keyword>
<evidence type="ECO:0000256" key="5">
    <source>
        <dbReference type="HAMAP-Rule" id="MF_00724"/>
    </source>
</evidence>
<keyword evidence="6" id="KW-0282">Flagellum</keyword>
<keyword evidence="6" id="KW-0969">Cilium</keyword>
<keyword evidence="6" id="KW-0966">Cell projection</keyword>
<reference evidence="6" key="1">
    <citation type="submission" date="2018-07" db="EMBL/GenBank/DDBJ databases">
        <title>Genome assembly of strain Ka43.</title>
        <authorList>
            <person name="Kukolya J."/>
            <person name="Nagy I."/>
            <person name="Horvath B."/>
            <person name="Toth A."/>
        </authorList>
    </citation>
    <scope>NUCLEOTIDE SEQUENCE</scope>
    <source>
        <strain evidence="6">KB43</strain>
    </source>
</reference>
<evidence type="ECO:0000256" key="1">
    <source>
        <dbReference type="ARBA" id="ARBA00004117"/>
    </source>
</evidence>
<dbReference type="HAMAP" id="MF_00724">
    <property type="entry name" value="FliE"/>
    <property type="match status" value="1"/>
</dbReference>
<dbReference type="InterPro" id="IPR001624">
    <property type="entry name" value="FliE"/>
</dbReference>
<keyword evidence="7" id="KW-1185">Reference proteome</keyword>
<accession>A0A928V555</accession>
<dbReference type="PRINTS" id="PR01006">
    <property type="entry name" value="FLGHOOKFLIE"/>
</dbReference>
<dbReference type="AlphaFoldDB" id="A0A928V555"/>
<gene>
    <name evidence="5" type="primary">fliE</name>
    <name evidence="6" type="ORF">C4F51_09360</name>
</gene>
<dbReference type="NCBIfam" id="TIGR00205">
    <property type="entry name" value="fliE"/>
    <property type="match status" value="1"/>
</dbReference>
<comment type="subcellular location">
    <subcellularLocation>
        <location evidence="1 5">Bacterial flagellum basal body</location>
    </subcellularLocation>
</comment>
<dbReference type="GO" id="GO:0005198">
    <property type="term" value="F:structural molecule activity"/>
    <property type="evidence" value="ECO:0007669"/>
    <property type="project" value="UniProtKB-UniRule"/>
</dbReference>
<sequence>MTDRVDINRLLVEMRSMKAQSQAFQRPQGISNLDVRNIPGQSVNPVNKTPGFGEVMSQAINKVNELQKSSSSMATAYERGVEGVDITDVMIASQKSSVAFQATVQVRNKVVEAYRDVMNMPI</sequence>
<dbReference type="EMBL" id="PRDL01000001">
    <property type="protein sequence ID" value="MBE8717395.1"/>
    <property type="molecule type" value="Genomic_DNA"/>
</dbReference>
<comment type="similarity">
    <text evidence="2 5">Belongs to the FliE family.</text>
</comment>
<protein>
    <recommendedName>
        <fullName evidence="3 5">Flagellar hook-basal body complex protein FliE</fullName>
    </recommendedName>
</protein>
<dbReference type="PANTHER" id="PTHR34653:SF1">
    <property type="entry name" value="FLAGELLAR HOOK-BASAL BODY COMPLEX PROTEIN FLIE"/>
    <property type="match status" value="1"/>
</dbReference>
<evidence type="ECO:0000256" key="2">
    <source>
        <dbReference type="ARBA" id="ARBA00009272"/>
    </source>
</evidence>
<proteinExistence type="inferred from homology"/>
<evidence type="ECO:0000256" key="4">
    <source>
        <dbReference type="ARBA" id="ARBA00023143"/>
    </source>
</evidence>